<dbReference type="SMART" id="SM00042">
    <property type="entry name" value="CUB"/>
    <property type="match status" value="1"/>
</dbReference>
<keyword evidence="3 8" id="KW-0378">Hydrolase</keyword>
<feature type="region of interest" description="Disordered" evidence="10">
    <location>
        <begin position="716"/>
        <end position="742"/>
    </location>
</feature>
<dbReference type="InterPro" id="IPR035914">
    <property type="entry name" value="Sperma_CUB_dom_sf"/>
</dbReference>
<evidence type="ECO:0000259" key="11">
    <source>
        <dbReference type="PROSITE" id="PS01180"/>
    </source>
</evidence>
<evidence type="ECO:0000313" key="16">
    <source>
        <dbReference type="Proteomes" id="UP000005408"/>
    </source>
</evidence>
<dbReference type="InterPro" id="IPR000742">
    <property type="entry name" value="EGF"/>
</dbReference>
<feature type="domain" description="MAM" evidence="13">
    <location>
        <begin position="984"/>
        <end position="1137"/>
    </location>
</feature>
<dbReference type="InterPro" id="IPR006026">
    <property type="entry name" value="Peptidase_Metallo"/>
</dbReference>
<feature type="binding site" evidence="8">
    <location>
        <position position="249"/>
    </location>
    <ligand>
        <name>Zn(2+)</name>
        <dbReference type="ChEBI" id="CHEBI:29105"/>
        <note>catalytic</note>
    </ligand>
</feature>
<evidence type="ECO:0000256" key="2">
    <source>
        <dbReference type="ARBA" id="ARBA00022723"/>
    </source>
</evidence>
<proteinExistence type="predicted"/>
<dbReference type="Gene3D" id="2.60.120.290">
    <property type="entry name" value="Spermadhesin, CUB domain"/>
    <property type="match status" value="1"/>
</dbReference>
<dbReference type="EnsemblMetazoa" id="G5709.1">
    <property type="protein sequence ID" value="G5709.1:cds"/>
    <property type="gene ID" value="G5709"/>
</dbReference>
<feature type="binding site" evidence="8">
    <location>
        <position position="253"/>
    </location>
    <ligand>
        <name>Zn(2+)</name>
        <dbReference type="ChEBI" id="CHEBI:29105"/>
        <note>catalytic</note>
    </ligand>
</feature>
<name>A0A8W8NGI7_MAGGI</name>
<keyword evidence="6 7" id="KW-1015">Disulfide bond</keyword>
<keyword evidence="16" id="KW-1185">Reference proteome</keyword>
<dbReference type="InterPro" id="IPR013320">
    <property type="entry name" value="ConA-like_dom_sf"/>
</dbReference>
<feature type="binding site" evidence="8">
    <location>
        <position position="259"/>
    </location>
    <ligand>
        <name>Zn(2+)</name>
        <dbReference type="ChEBI" id="CHEBI:29105"/>
        <note>catalytic</note>
    </ligand>
</feature>
<feature type="chain" id="PRO_5036515242" description="Metalloendopeptidase" evidence="9">
    <location>
        <begin position="23"/>
        <end position="1137"/>
    </location>
</feature>
<accession>A0A8W8NGI7</accession>
<evidence type="ECO:0000256" key="10">
    <source>
        <dbReference type="SAM" id="MobiDB-lite"/>
    </source>
</evidence>
<comment type="cofactor">
    <cofactor evidence="8 9">
        <name>Zn(2+)</name>
        <dbReference type="ChEBI" id="CHEBI:29105"/>
    </cofactor>
    <text evidence="8 9">Binds 1 zinc ion per subunit.</text>
</comment>
<keyword evidence="4 8" id="KW-0862">Zinc</keyword>
<dbReference type="InterPro" id="IPR000998">
    <property type="entry name" value="MAM_dom"/>
</dbReference>
<dbReference type="InterPro" id="IPR001506">
    <property type="entry name" value="Peptidase_M12A"/>
</dbReference>
<dbReference type="GO" id="GO:0008270">
    <property type="term" value="F:zinc ion binding"/>
    <property type="evidence" value="ECO:0007669"/>
    <property type="project" value="UniProtKB-UniRule"/>
</dbReference>
<dbReference type="InterPro" id="IPR034035">
    <property type="entry name" value="Astacin-like_dom"/>
</dbReference>
<dbReference type="CDD" id="cd06263">
    <property type="entry name" value="MAM"/>
    <property type="match status" value="3"/>
</dbReference>
<feature type="domain" description="CUB" evidence="11">
    <location>
        <begin position="393"/>
        <end position="514"/>
    </location>
</feature>
<dbReference type="PROSITE" id="PS00022">
    <property type="entry name" value="EGF_1"/>
    <property type="match status" value="3"/>
</dbReference>
<feature type="domain" description="EGF-like" evidence="12">
    <location>
        <begin position="514"/>
        <end position="549"/>
    </location>
</feature>
<dbReference type="Proteomes" id="UP000005408">
    <property type="component" value="Unassembled WGS sequence"/>
</dbReference>
<feature type="domain" description="MAM" evidence="13">
    <location>
        <begin position="558"/>
        <end position="717"/>
    </location>
</feature>
<dbReference type="Pfam" id="PF00431">
    <property type="entry name" value="CUB"/>
    <property type="match status" value="1"/>
</dbReference>
<feature type="signal peptide" evidence="9">
    <location>
        <begin position="1"/>
        <end position="22"/>
    </location>
</feature>
<feature type="domain" description="EGF-like" evidence="12">
    <location>
        <begin position="944"/>
        <end position="978"/>
    </location>
</feature>
<keyword evidence="1 8" id="KW-0645">Protease</keyword>
<evidence type="ECO:0000256" key="5">
    <source>
        <dbReference type="ARBA" id="ARBA00023049"/>
    </source>
</evidence>
<dbReference type="CDD" id="cd00041">
    <property type="entry name" value="CUB"/>
    <property type="match status" value="1"/>
</dbReference>
<feature type="disulfide bond" evidence="7">
    <location>
        <begin position="518"/>
        <end position="528"/>
    </location>
</feature>
<dbReference type="InterPro" id="IPR000859">
    <property type="entry name" value="CUB_dom"/>
</dbReference>
<dbReference type="EC" id="3.4.24.-" evidence="9"/>
<keyword evidence="5 8" id="KW-0482">Metalloprotease</keyword>
<keyword evidence="9" id="KW-0732">Signal</keyword>
<feature type="active site" evidence="8">
    <location>
        <position position="250"/>
    </location>
</feature>
<dbReference type="SUPFAM" id="SSF49899">
    <property type="entry name" value="Concanavalin A-like lectins/glucanases"/>
    <property type="match status" value="3"/>
</dbReference>
<evidence type="ECO:0000256" key="8">
    <source>
        <dbReference type="PROSITE-ProRule" id="PRU01211"/>
    </source>
</evidence>
<keyword evidence="2 8" id="KW-0479">Metal-binding</keyword>
<dbReference type="Pfam" id="PF01400">
    <property type="entry name" value="Astacin"/>
    <property type="match status" value="1"/>
</dbReference>
<dbReference type="OMA" id="HIQMTID"/>
<dbReference type="OrthoDB" id="6131090at2759"/>
<organism evidence="15 16">
    <name type="scientific">Magallana gigas</name>
    <name type="common">Pacific oyster</name>
    <name type="synonym">Crassostrea gigas</name>
    <dbReference type="NCBI Taxonomy" id="29159"/>
    <lineage>
        <taxon>Eukaryota</taxon>
        <taxon>Metazoa</taxon>
        <taxon>Spiralia</taxon>
        <taxon>Lophotrochozoa</taxon>
        <taxon>Mollusca</taxon>
        <taxon>Bivalvia</taxon>
        <taxon>Autobranchia</taxon>
        <taxon>Pteriomorphia</taxon>
        <taxon>Ostreida</taxon>
        <taxon>Ostreoidea</taxon>
        <taxon>Ostreidae</taxon>
        <taxon>Magallana</taxon>
    </lineage>
</organism>
<dbReference type="PROSITE" id="PS50026">
    <property type="entry name" value="EGF_3"/>
    <property type="match status" value="2"/>
</dbReference>
<dbReference type="SMART" id="SM00235">
    <property type="entry name" value="ZnMc"/>
    <property type="match status" value="1"/>
</dbReference>
<dbReference type="PROSITE" id="PS01186">
    <property type="entry name" value="EGF_2"/>
    <property type="match status" value="1"/>
</dbReference>
<dbReference type="GO" id="GO:0016020">
    <property type="term" value="C:membrane"/>
    <property type="evidence" value="ECO:0007669"/>
    <property type="project" value="InterPro"/>
</dbReference>
<dbReference type="PROSITE" id="PS01180">
    <property type="entry name" value="CUB"/>
    <property type="match status" value="1"/>
</dbReference>
<keyword evidence="7" id="KW-0245">EGF-like domain</keyword>
<feature type="domain" description="MAM" evidence="13">
    <location>
        <begin position="771"/>
        <end position="947"/>
    </location>
</feature>
<evidence type="ECO:0000259" key="13">
    <source>
        <dbReference type="PROSITE" id="PS50060"/>
    </source>
</evidence>
<evidence type="ECO:0000256" key="4">
    <source>
        <dbReference type="ARBA" id="ARBA00022833"/>
    </source>
</evidence>
<feature type="disulfide bond" evidence="7">
    <location>
        <begin position="968"/>
        <end position="977"/>
    </location>
</feature>
<dbReference type="SUPFAM" id="SSF57196">
    <property type="entry name" value="EGF/Laminin"/>
    <property type="match status" value="2"/>
</dbReference>
<dbReference type="Gene3D" id="2.10.25.10">
    <property type="entry name" value="Laminin"/>
    <property type="match status" value="2"/>
</dbReference>
<evidence type="ECO:0000259" key="12">
    <source>
        <dbReference type="PROSITE" id="PS50026"/>
    </source>
</evidence>
<reference evidence="15" key="1">
    <citation type="submission" date="2022-08" db="UniProtKB">
        <authorList>
            <consortium name="EnsemblMetazoa"/>
        </authorList>
    </citation>
    <scope>IDENTIFICATION</scope>
    <source>
        <strain evidence="15">05x7-T-G4-1.051#20</strain>
    </source>
</reference>
<dbReference type="CDD" id="cd00054">
    <property type="entry name" value="EGF_CA"/>
    <property type="match status" value="2"/>
</dbReference>
<dbReference type="SMART" id="SM00137">
    <property type="entry name" value="MAM"/>
    <property type="match status" value="3"/>
</dbReference>
<sequence>MTARSTLVLLFVFCVEFGCVFSENVVWDDNFKRPLKVYTKPRSLIEVVNERRRRYVAPKSKKGTYKDLIGHGGSVIDRKAYDPDSVIAGILAGMFVERNGVERTPNVDFQRSRKFRGQQLDTHKLTHRQKVIYGLESENSNDMRIRRKRNFVSDNNSLWPRGVVPYQLDGNMSPDAVDVVKAGIEMLHNMTCVRFAPIGSQLANSVSHSNHVYFFSQSGCWSYVGMIGWGRQEISLQDPGCISLATSVHEICHALGMWHEQNRSDRDSKIELYGDNISGGGLNNVNFRRMTTRNSYPYDISSVLQYSLTSFAVDRSRPTMRSKDPRLAFLADKATGLMYYDAKEITKVYSCTQNCVNPPNCDNGGYLNQNCQCQCPAGLTGSDCRSVVSSPGCGGVISLSANEEAKISSSNYPNKYSLGEECVWLVKGPPDHHIQMTIDFMDISDNGYDACYHWLEVRYNLMGQDGPELCGLRRDETFYSSHDEMENVMMLKFNSAISSDKAPSTGFRLTVRSIGKSCVDHPCKFGECYVTDTSYRCQCQSGFVGTNCDEFVGRDMYLFSNFDNEELNFLQNVDSDDFDWTLHSGSTPSSATGPQSAKSGQYYMYIEASAPRSEGDKAILSSEIVKFSSVHERCLRFSYHMYGSAIGSLAVYFQGNSTNKTLAFQKIGDQGNQWNSTEIDIPPMQNLQIIIEGVRGSSYDGDIAIDAIELRSHNCSTTLPPTTTGTTRISTESDPPTTPITTPFIGDKASINVTDSITPTSATQAPLSLSVTCDFETGNTCFLENLEQTLISEKDTVSTELQKDDFDWTLHSGPTPSSDTGPAMAYRGSRYAFIEASSPRKDGDKAIMRSTNTFRETVQCLSFSYHMYGKTSGMGKLNVYYTAQNGSIFRIFSRIGNLGDAWRRESMQIPPTRGLQIYFEGIRGIGYRSDVAIDDIIVSEGECGCAARPCQHGGVCHSLGGSSYNCSCVGAYGGTHCEELVSAISCSFDDGLCGFLTQSTDDDYDWQFGTYTRSRYTGPQTPLDGRFAYTEASFKARGSTSILTTAGTQLAFQDWCFSFSYYMYGYNMGALAVRAGYSGLGLPYRWFWYGNKGARWEHQSITIHAIPRLVIEIMAVRGWGYRSDMAVDNISLTPGTC</sequence>
<dbReference type="GO" id="GO:0004222">
    <property type="term" value="F:metalloendopeptidase activity"/>
    <property type="evidence" value="ECO:0007669"/>
    <property type="project" value="UniProtKB-UniRule"/>
</dbReference>
<feature type="domain" description="Peptidase M12A" evidence="14">
    <location>
        <begin position="150"/>
        <end position="352"/>
    </location>
</feature>
<evidence type="ECO:0000259" key="14">
    <source>
        <dbReference type="PROSITE" id="PS51864"/>
    </source>
</evidence>
<evidence type="ECO:0000313" key="15">
    <source>
        <dbReference type="EnsemblMetazoa" id="G5709.1:cds"/>
    </source>
</evidence>
<feature type="compositionally biased region" description="Low complexity" evidence="10">
    <location>
        <begin position="717"/>
        <end position="727"/>
    </location>
</feature>
<protein>
    <recommendedName>
        <fullName evidence="9">Metalloendopeptidase</fullName>
        <ecNumber evidence="9">3.4.24.-</ecNumber>
    </recommendedName>
</protein>
<evidence type="ECO:0000256" key="1">
    <source>
        <dbReference type="ARBA" id="ARBA00022670"/>
    </source>
</evidence>
<evidence type="ECO:0000256" key="6">
    <source>
        <dbReference type="ARBA" id="ARBA00023157"/>
    </source>
</evidence>
<dbReference type="PRINTS" id="PR00480">
    <property type="entry name" value="ASTACIN"/>
</dbReference>
<feature type="disulfide bond" evidence="7">
    <location>
        <begin position="539"/>
        <end position="548"/>
    </location>
</feature>
<comment type="caution">
    <text evidence="7">Lacks conserved residue(s) required for the propagation of feature annotation.</text>
</comment>
<evidence type="ECO:0000256" key="7">
    <source>
        <dbReference type="PROSITE-ProRule" id="PRU00076"/>
    </source>
</evidence>
<dbReference type="PROSITE" id="PS51864">
    <property type="entry name" value="ASTACIN"/>
    <property type="match status" value="1"/>
</dbReference>
<evidence type="ECO:0000256" key="9">
    <source>
        <dbReference type="RuleBase" id="RU361183"/>
    </source>
</evidence>
<dbReference type="SUPFAM" id="SSF49854">
    <property type="entry name" value="Spermadhesin, CUB domain"/>
    <property type="match status" value="1"/>
</dbReference>
<dbReference type="Pfam" id="PF00629">
    <property type="entry name" value="MAM"/>
    <property type="match status" value="3"/>
</dbReference>
<dbReference type="CDD" id="cd04280">
    <property type="entry name" value="ZnMc_astacin_like"/>
    <property type="match status" value="1"/>
</dbReference>
<dbReference type="PROSITE" id="PS50060">
    <property type="entry name" value="MAM_2"/>
    <property type="match status" value="3"/>
</dbReference>
<dbReference type="SUPFAM" id="SSF55486">
    <property type="entry name" value="Metalloproteases ('zincins'), catalytic domain"/>
    <property type="match status" value="1"/>
</dbReference>
<dbReference type="GO" id="GO:0006508">
    <property type="term" value="P:proteolysis"/>
    <property type="evidence" value="ECO:0007669"/>
    <property type="project" value="UniProtKB-KW"/>
</dbReference>
<dbReference type="Gene3D" id="2.60.120.200">
    <property type="match status" value="3"/>
</dbReference>
<dbReference type="AlphaFoldDB" id="A0A8W8NGI7"/>
<dbReference type="InterPro" id="IPR051560">
    <property type="entry name" value="MAM_domain-containing"/>
</dbReference>
<dbReference type="Gene3D" id="3.40.390.10">
    <property type="entry name" value="Collagenase (Catalytic Domain)"/>
    <property type="match status" value="1"/>
</dbReference>
<dbReference type="PANTHER" id="PTHR23282">
    <property type="entry name" value="APICAL ENDOSOMAL GLYCOPROTEIN PRECURSOR"/>
    <property type="match status" value="1"/>
</dbReference>
<evidence type="ECO:0000256" key="3">
    <source>
        <dbReference type="ARBA" id="ARBA00022801"/>
    </source>
</evidence>
<dbReference type="PANTHER" id="PTHR23282:SF101">
    <property type="entry name" value="MAM DOMAIN-CONTAINING PROTEIN"/>
    <property type="match status" value="1"/>
</dbReference>
<dbReference type="InterPro" id="IPR024079">
    <property type="entry name" value="MetalloPept_cat_dom_sf"/>
</dbReference>
<dbReference type="SMART" id="SM00181">
    <property type="entry name" value="EGF"/>
    <property type="match status" value="3"/>
</dbReference>